<dbReference type="PANTHER" id="PTHR11764:SF82">
    <property type="entry name" value="TERPENE CYCLASE_MUTASE FAMILY MEMBER"/>
    <property type="match status" value="1"/>
</dbReference>
<reference evidence="5" key="1">
    <citation type="journal article" date="2005" name="Nature">
        <title>Sequencing of Aspergillus nidulans and comparative analysis with A. fumigatus and A. oryzae.</title>
        <authorList>
            <person name="Galagan J.E."/>
            <person name="Calvo S.E."/>
            <person name="Cuomo C."/>
            <person name="Ma L.J."/>
            <person name="Wortman J.R."/>
            <person name="Batzoglou S."/>
            <person name="Lee S.I."/>
            <person name="Basturkmen M."/>
            <person name="Spevak C.C."/>
            <person name="Clutterbuck J."/>
            <person name="Kapitonov V."/>
            <person name="Jurka J."/>
            <person name="Scazzocchio C."/>
            <person name="Farman M."/>
            <person name="Butler J."/>
            <person name="Purcell S."/>
            <person name="Harris S."/>
            <person name="Braus G.H."/>
            <person name="Draht O."/>
            <person name="Busch S."/>
            <person name="D'Enfert C."/>
            <person name="Bouchier C."/>
            <person name="Goldman G.H."/>
            <person name="Bell-Pedersen D."/>
            <person name="Griffiths-Jones S."/>
            <person name="Doonan J.H."/>
            <person name="Yu J."/>
            <person name="Vienken K."/>
            <person name="Pain A."/>
            <person name="Freitag M."/>
            <person name="Selker E.U."/>
            <person name="Archer D.B."/>
            <person name="Penalva M.A."/>
            <person name="Oakley B.R."/>
            <person name="Momany M."/>
            <person name="Tanaka T."/>
            <person name="Kumagai T."/>
            <person name="Asai K."/>
            <person name="Machida M."/>
            <person name="Nierman W.C."/>
            <person name="Denning D.W."/>
            <person name="Caddick M."/>
            <person name="Hynes M."/>
            <person name="Paoletti M."/>
            <person name="Fischer R."/>
            <person name="Miller B."/>
            <person name="Dyer P."/>
            <person name="Sachs M.S."/>
            <person name="Osmani S.A."/>
            <person name="Birren B.W."/>
        </authorList>
    </citation>
    <scope>NUCLEOTIDE SEQUENCE [LARGE SCALE GENOMIC DNA]</scope>
    <source>
        <strain evidence="5">FGSC A4 / ATCC 38163 / CBS 112.46 / NRRL 194 / M139</strain>
    </source>
</reference>
<feature type="domain" description="Squalene cyclase N-terminal" evidence="3">
    <location>
        <begin position="16"/>
        <end position="151"/>
    </location>
</feature>
<dbReference type="STRING" id="227321.Q5AR91"/>
<dbReference type="InterPro" id="IPR008930">
    <property type="entry name" value="Terpenoid_cyclase/PrenylTrfase"/>
</dbReference>
<dbReference type="OMA" id="NAIEWIM"/>
<dbReference type="InterPro" id="IPR018333">
    <property type="entry name" value="Squalene_cyclase"/>
</dbReference>
<feature type="domain" description="Squalene cyclase C-terminal" evidence="2">
    <location>
        <begin position="178"/>
        <end position="420"/>
    </location>
</feature>
<dbReference type="eggNOG" id="KOG0497">
    <property type="taxonomic scope" value="Eukaryota"/>
</dbReference>
<dbReference type="HOGENOM" id="CLU_644098_0_0_1"/>
<dbReference type="InterPro" id="IPR032696">
    <property type="entry name" value="SQ_cyclase_C"/>
</dbReference>
<dbReference type="Proteomes" id="UP000000560">
    <property type="component" value="Chromosome VI"/>
</dbReference>
<dbReference type="Pfam" id="PF13243">
    <property type="entry name" value="SQHop_cyclase_C"/>
    <property type="match status" value="1"/>
</dbReference>
<gene>
    <name evidence="4" type="ORF">ANIA_09189</name>
</gene>
<dbReference type="AlphaFoldDB" id="Q5AR91"/>
<dbReference type="GO" id="GO:0005811">
    <property type="term" value="C:lipid droplet"/>
    <property type="evidence" value="ECO:0007669"/>
    <property type="project" value="InterPro"/>
</dbReference>
<dbReference type="Pfam" id="PF13249">
    <property type="entry name" value="SQHop_cyclase_N"/>
    <property type="match status" value="1"/>
</dbReference>
<organism evidence="4 5">
    <name type="scientific">Emericella nidulans (strain FGSC A4 / ATCC 38163 / CBS 112.46 / NRRL 194 / M139)</name>
    <name type="common">Aspergillus nidulans</name>
    <dbReference type="NCBI Taxonomy" id="227321"/>
    <lineage>
        <taxon>Eukaryota</taxon>
        <taxon>Fungi</taxon>
        <taxon>Dikarya</taxon>
        <taxon>Ascomycota</taxon>
        <taxon>Pezizomycotina</taxon>
        <taxon>Eurotiomycetes</taxon>
        <taxon>Eurotiomycetidae</taxon>
        <taxon>Eurotiales</taxon>
        <taxon>Aspergillaceae</taxon>
        <taxon>Aspergillus</taxon>
        <taxon>Aspergillus subgen. Nidulantes</taxon>
    </lineage>
</organism>
<dbReference type="Gene3D" id="1.50.10.20">
    <property type="match status" value="2"/>
</dbReference>
<keyword evidence="5" id="KW-1185">Reference proteome</keyword>
<evidence type="ECO:0000313" key="5">
    <source>
        <dbReference type="Proteomes" id="UP000000560"/>
    </source>
</evidence>
<evidence type="ECO:0000313" key="4">
    <source>
        <dbReference type="EMBL" id="CBF82358.1"/>
    </source>
</evidence>
<dbReference type="KEGG" id="ani:ANIA_09189"/>
<dbReference type="OrthoDB" id="21502at2759"/>
<dbReference type="GeneID" id="2868064"/>
<sequence>MQLQHEKLSSSLREAIKRATAWVAKKARNDGHWCGELKANATLTAEHISLLGALGIFISSPNEWIKWLLANQHDDGSWGLAANLPGEISTSVEAYFALKLLGQSPEHATMRRAQQFITSAGWIEKVRIFTRFNLAIFGLYPWSAVPELPPEHLQHILVGAFHCRSVDDRTPSRALLPANSWYPDLDDTAAAIIAHAKQTPSSVNKWVVTNAIEWIMGMQNKDGGCDAFDYEINKEFFNKIPFSDMDSMCGPSTADVTGRILEALGLLLKIGTETASYEVSASLESRMRETATRAIKYLESEQESFGAWFGRWGVNYTYGTSNVLCGLAYWETNLDVTRNDTVYMMIDDGVRWLVKAQQSHGGWGECFETYKDISLAGTGPVSATYSAWAIMGLLTRLVPSKPAITEEIVFLLSRQVTEGEVGRNMG</sequence>
<dbReference type="GO" id="GO:0016104">
    <property type="term" value="P:triterpenoid biosynthetic process"/>
    <property type="evidence" value="ECO:0007669"/>
    <property type="project" value="InterPro"/>
</dbReference>
<evidence type="ECO:0000256" key="1">
    <source>
        <dbReference type="ARBA" id="ARBA00022737"/>
    </source>
</evidence>
<dbReference type="InterPro" id="IPR032697">
    <property type="entry name" value="SQ_cyclase_N"/>
</dbReference>
<name>Q5AR91_EMENI</name>
<evidence type="ECO:0000259" key="3">
    <source>
        <dbReference type="Pfam" id="PF13249"/>
    </source>
</evidence>
<dbReference type="RefSeq" id="XP_682458.1">
    <property type="nucleotide sequence ID" value="XM_677366.1"/>
</dbReference>
<dbReference type="EMBL" id="BN001306">
    <property type="protein sequence ID" value="CBF82358.1"/>
    <property type="molecule type" value="Genomic_DNA"/>
</dbReference>
<keyword evidence="1" id="KW-0677">Repeat</keyword>
<accession>Q5AR91</accession>
<dbReference type="GO" id="GO:0016866">
    <property type="term" value="F:intramolecular transferase activity"/>
    <property type="evidence" value="ECO:0007669"/>
    <property type="project" value="InterPro"/>
</dbReference>
<evidence type="ECO:0000259" key="2">
    <source>
        <dbReference type="Pfam" id="PF13243"/>
    </source>
</evidence>
<reference evidence="5" key="2">
    <citation type="journal article" date="2009" name="Fungal Genet. Biol.">
        <title>The 2008 update of the Aspergillus nidulans genome annotation: a community effort.</title>
        <authorList>
            <person name="Wortman J.R."/>
            <person name="Gilsenan J.M."/>
            <person name="Joardar V."/>
            <person name="Deegan J."/>
            <person name="Clutterbuck J."/>
            <person name="Andersen M.R."/>
            <person name="Archer D."/>
            <person name="Bencina M."/>
            <person name="Braus G."/>
            <person name="Coutinho P."/>
            <person name="von Dohren H."/>
            <person name="Doonan J."/>
            <person name="Driessen A.J."/>
            <person name="Durek P."/>
            <person name="Espeso E."/>
            <person name="Fekete E."/>
            <person name="Flipphi M."/>
            <person name="Estrada C.G."/>
            <person name="Geysens S."/>
            <person name="Goldman G."/>
            <person name="de Groot P.W."/>
            <person name="Hansen K."/>
            <person name="Harris S.D."/>
            <person name="Heinekamp T."/>
            <person name="Helmstaedt K."/>
            <person name="Henrissat B."/>
            <person name="Hofmann G."/>
            <person name="Homan T."/>
            <person name="Horio T."/>
            <person name="Horiuchi H."/>
            <person name="James S."/>
            <person name="Jones M."/>
            <person name="Karaffa L."/>
            <person name="Karanyi Z."/>
            <person name="Kato M."/>
            <person name="Keller N."/>
            <person name="Kelly D.E."/>
            <person name="Kiel J.A."/>
            <person name="Kim J.M."/>
            <person name="van der Klei I.J."/>
            <person name="Klis F.M."/>
            <person name="Kovalchuk A."/>
            <person name="Krasevec N."/>
            <person name="Kubicek C.P."/>
            <person name="Liu B."/>
            <person name="Maccabe A."/>
            <person name="Meyer V."/>
            <person name="Mirabito P."/>
            <person name="Miskei M."/>
            <person name="Mos M."/>
            <person name="Mullins J."/>
            <person name="Nelson D.R."/>
            <person name="Nielsen J."/>
            <person name="Oakley B.R."/>
            <person name="Osmani S.A."/>
            <person name="Pakula T."/>
            <person name="Paszewski A."/>
            <person name="Paulsen I."/>
            <person name="Pilsyk S."/>
            <person name="Pocsi I."/>
            <person name="Punt P.J."/>
            <person name="Ram A.F."/>
            <person name="Ren Q."/>
            <person name="Robellet X."/>
            <person name="Robson G."/>
            <person name="Seiboth B."/>
            <person name="van Solingen P."/>
            <person name="Specht T."/>
            <person name="Sun J."/>
            <person name="Taheri-Talesh N."/>
            <person name="Takeshita N."/>
            <person name="Ussery D."/>
            <person name="vanKuyk P.A."/>
            <person name="Visser H."/>
            <person name="van de Vondervoort P.J."/>
            <person name="de Vries R.P."/>
            <person name="Walton J."/>
            <person name="Xiang X."/>
            <person name="Xiong Y."/>
            <person name="Zeng A.P."/>
            <person name="Brandt B.W."/>
            <person name="Cornell M.J."/>
            <person name="van den Hondel C.A."/>
            <person name="Visser J."/>
            <person name="Oliver S.G."/>
            <person name="Turner G."/>
        </authorList>
    </citation>
    <scope>GENOME REANNOTATION</scope>
    <source>
        <strain evidence="5">FGSC A4 / ATCC 38163 / CBS 112.46 / NRRL 194 / M139</strain>
    </source>
</reference>
<accession>C8VJU6</accession>
<protein>
    <submittedName>
        <fullName evidence="4">Squalene-hopene-cyclase, putative (AFU_orthologue AFUA_7G00260)</fullName>
    </submittedName>
</protein>
<proteinExistence type="predicted"/>
<dbReference type="PANTHER" id="PTHR11764">
    <property type="entry name" value="TERPENE CYCLASE/MUTASE FAMILY MEMBER"/>
    <property type="match status" value="1"/>
</dbReference>
<dbReference type="SUPFAM" id="SSF48239">
    <property type="entry name" value="Terpenoid cyclases/Protein prenyltransferases"/>
    <property type="match status" value="1"/>
</dbReference>
<dbReference type="InParanoid" id="Q5AR91"/>